<evidence type="ECO:0000313" key="2">
    <source>
        <dbReference type="Proteomes" id="UP000799779"/>
    </source>
</evidence>
<dbReference type="AlphaFoldDB" id="A0A6A5WVX6"/>
<gene>
    <name evidence="1" type="ORF">P154DRAFT_530786</name>
</gene>
<dbReference type="EMBL" id="ML977564">
    <property type="protein sequence ID" value="KAF2005114.1"/>
    <property type="molecule type" value="Genomic_DNA"/>
</dbReference>
<evidence type="ECO:0000313" key="1">
    <source>
        <dbReference type="EMBL" id="KAF2005114.1"/>
    </source>
</evidence>
<keyword evidence="2" id="KW-1185">Reference proteome</keyword>
<sequence length="227" mass="26225">MSSSTRKSPETLEGCVFSKRGCASPEGPEICTNCQKMGFDSLVEKAGIDEHLRFKVRHLKARFKAAIGNKVPPRFPCATIDPDYDQTSWQAAFKRSSRCQLKLADVDKICPPCLEKNKNEPWFEDIAWTDNGDLKFQCLMATEEYNYTWWKEKFGRTYNPEICDKEINISDALCFPCYEDIKKQIEAATEGGDSLNIRSLFWKAFDPEIHTVSHHYVKSEPIRNWYK</sequence>
<protein>
    <submittedName>
        <fullName evidence="1">Uncharacterized protein</fullName>
    </submittedName>
</protein>
<accession>A0A6A5WVX6</accession>
<name>A0A6A5WVX6_9PLEO</name>
<dbReference type="Proteomes" id="UP000799779">
    <property type="component" value="Unassembled WGS sequence"/>
</dbReference>
<organism evidence="1 2">
    <name type="scientific">Amniculicola lignicola CBS 123094</name>
    <dbReference type="NCBI Taxonomy" id="1392246"/>
    <lineage>
        <taxon>Eukaryota</taxon>
        <taxon>Fungi</taxon>
        <taxon>Dikarya</taxon>
        <taxon>Ascomycota</taxon>
        <taxon>Pezizomycotina</taxon>
        <taxon>Dothideomycetes</taxon>
        <taxon>Pleosporomycetidae</taxon>
        <taxon>Pleosporales</taxon>
        <taxon>Amniculicolaceae</taxon>
        <taxon>Amniculicola</taxon>
    </lineage>
</organism>
<proteinExistence type="predicted"/>
<reference evidence="1" key="1">
    <citation type="journal article" date="2020" name="Stud. Mycol.">
        <title>101 Dothideomycetes genomes: a test case for predicting lifestyles and emergence of pathogens.</title>
        <authorList>
            <person name="Haridas S."/>
            <person name="Albert R."/>
            <person name="Binder M."/>
            <person name="Bloem J."/>
            <person name="Labutti K."/>
            <person name="Salamov A."/>
            <person name="Andreopoulos B."/>
            <person name="Baker S."/>
            <person name="Barry K."/>
            <person name="Bills G."/>
            <person name="Bluhm B."/>
            <person name="Cannon C."/>
            <person name="Castanera R."/>
            <person name="Culley D."/>
            <person name="Daum C."/>
            <person name="Ezra D."/>
            <person name="Gonzalez J."/>
            <person name="Henrissat B."/>
            <person name="Kuo A."/>
            <person name="Liang C."/>
            <person name="Lipzen A."/>
            <person name="Lutzoni F."/>
            <person name="Magnuson J."/>
            <person name="Mondo S."/>
            <person name="Nolan M."/>
            <person name="Ohm R."/>
            <person name="Pangilinan J."/>
            <person name="Park H.-J."/>
            <person name="Ramirez L."/>
            <person name="Alfaro M."/>
            <person name="Sun H."/>
            <person name="Tritt A."/>
            <person name="Yoshinaga Y."/>
            <person name="Zwiers L.-H."/>
            <person name="Turgeon B."/>
            <person name="Goodwin S."/>
            <person name="Spatafora J."/>
            <person name="Crous P."/>
            <person name="Grigoriev I."/>
        </authorList>
    </citation>
    <scope>NUCLEOTIDE SEQUENCE</scope>
    <source>
        <strain evidence="1">CBS 123094</strain>
    </source>
</reference>